<proteinExistence type="predicted"/>
<organism evidence="1 2">
    <name type="scientific">Candidatus Fimiplasma intestinipullorum</name>
    <dbReference type="NCBI Taxonomy" id="2840825"/>
    <lineage>
        <taxon>Bacteria</taxon>
        <taxon>Bacillati</taxon>
        <taxon>Bacillota</taxon>
        <taxon>Clostridia</taxon>
        <taxon>Eubacteriales</taxon>
        <taxon>Candidatus Fimiplasma</taxon>
    </lineage>
</organism>
<accession>A0A9D1HNP6</accession>
<name>A0A9D1HNP6_9FIRM</name>
<reference evidence="1" key="1">
    <citation type="submission" date="2020-10" db="EMBL/GenBank/DDBJ databases">
        <authorList>
            <person name="Gilroy R."/>
        </authorList>
    </citation>
    <scope>NUCLEOTIDE SEQUENCE</scope>
    <source>
        <strain evidence="1">CHK195-11698</strain>
    </source>
</reference>
<comment type="caution">
    <text evidence="1">The sequence shown here is derived from an EMBL/GenBank/DDBJ whole genome shotgun (WGS) entry which is preliminary data.</text>
</comment>
<gene>
    <name evidence="1" type="ORF">IAD15_06780</name>
</gene>
<dbReference type="AlphaFoldDB" id="A0A9D1HNP6"/>
<dbReference type="Proteomes" id="UP000824175">
    <property type="component" value="Unassembled WGS sequence"/>
</dbReference>
<reference evidence="1" key="2">
    <citation type="journal article" date="2021" name="PeerJ">
        <title>Extensive microbial diversity within the chicken gut microbiome revealed by metagenomics and culture.</title>
        <authorList>
            <person name="Gilroy R."/>
            <person name="Ravi A."/>
            <person name="Getino M."/>
            <person name="Pursley I."/>
            <person name="Horton D.L."/>
            <person name="Alikhan N.F."/>
            <person name="Baker D."/>
            <person name="Gharbi K."/>
            <person name="Hall N."/>
            <person name="Watson M."/>
            <person name="Adriaenssens E.M."/>
            <person name="Foster-Nyarko E."/>
            <person name="Jarju S."/>
            <person name="Secka A."/>
            <person name="Antonio M."/>
            <person name="Oren A."/>
            <person name="Chaudhuri R.R."/>
            <person name="La Ragione R."/>
            <person name="Hildebrand F."/>
            <person name="Pallen M.J."/>
        </authorList>
    </citation>
    <scope>NUCLEOTIDE SEQUENCE</scope>
    <source>
        <strain evidence="1">CHK195-11698</strain>
    </source>
</reference>
<dbReference type="EMBL" id="DVMJ01000056">
    <property type="protein sequence ID" value="HIU13758.1"/>
    <property type="molecule type" value="Genomic_DNA"/>
</dbReference>
<evidence type="ECO:0000313" key="2">
    <source>
        <dbReference type="Proteomes" id="UP000824175"/>
    </source>
</evidence>
<protein>
    <submittedName>
        <fullName evidence="1">Uncharacterized protein</fullName>
    </submittedName>
</protein>
<evidence type="ECO:0000313" key="1">
    <source>
        <dbReference type="EMBL" id="HIU13758.1"/>
    </source>
</evidence>
<sequence>MEKNALMIELISEQAETVTYAFWLADQTDKQKAPTISIARSALTLNDDQDVTVAALRLYETGQMTVESKAKTDANTVLFLTIQACIAILKAYQEKGCLPEGMLMVDQTVKGKLLANEAIAQELKENQMI</sequence>